<protein>
    <submittedName>
        <fullName evidence="2">Uncharacterized protein</fullName>
    </submittedName>
</protein>
<dbReference type="OrthoDB" id="5835829at2759"/>
<proteinExistence type="predicted"/>
<reference evidence="2 3" key="1">
    <citation type="journal article" date="2020" name="Nat. Food">
        <title>A phased Vanilla planifolia genome enables genetic improvement of flavour and production.</title>
        <authorList>
            <person name="Hasing T."/>
            <person name="Tang H."/>
            <person name="Brym M."/>
            <person name="Khazi F."/>
            <person name="Huang T."/>
            <person name="Chambers A.H."/>
        </authorList>
    </citation>
    <scope>NUCLEOTIDE SEQUENCE [LARGE SCALE GENOMIC DNA]</scope>
    <source>
        <tissue evidence="2">Leaf</tissue>
    </source>
</reference>
<gene>
    <name evidence="2" type="ORF">HPP92_024739</name>
</gene>
<comment type="caution">
    <text evidence="2">The sequence shown here is derived from an EMBL/GenBank/DDBJ whole genome shotgun (WGS) entry which is preliminary data.</text>
</comment>
<name>A0A835PPV2_VANPL</name>
<feature type="region of interest" description="Disordered" evidence="1">
    <location>
        <begin position="88"/>
        <end position="111"/>
    </location>
</feature>
<evidence type="ECO:0000313" key="3">
    <source>
        <dbReference type="Proteomes" id="UP000636800"/>
    </source>
</evidence>
<organism evidence="2 3">
    <name type="scientific">Vanilla planifolia</name>
    <name type="common">Vanilla</name>
    <dbReference type="NCBI Taxonomy" id="51239"/>
    <lineage>
        <taxon>Eukaryota</taxon>
        <taxon>Viridiplantae</taxon>
        <taxon>Streptophyta</taxon>
        <taxon>Embryophyta</taxon>
        <taxon>Tracheophyta</taxon>
        <taxon>Spermatophyta</taxon>
        <taxon>Magnoliopsida</taxon>
        <taxon>Liliopsida</taxon>
        <taxon>Asparagales</taxon>
        <taxon>Orchidaceae</taxon>
        <taxon>Vanilloideae</taxon>
        <taxon>Vanilleae</taxon>
        <taxon>Vanilla</taxon>
    </lineage>
</organism>
<accession>A0A835PPV2</accession>
<sequence length="111" mass="13022">MSSIQSKGFKASYILLLFNAPRSQPATNSIISDNLPKSFLGELGVKKAAQEIGEIIVKAFFPRDRLDGKRESGHKHVLLEPEYRTRRSYQRRRFPRRRQRQEGTLRMFQMR</sequence>
<dbReference type="EMBL" id="JADCNL010000013">
    <property type="protein sequence ID" value="KAG0455447.1"/>
    <property type="molecule type" value="Genomic_DNA"/>
</dbReference>
<keyword evidence="3" id="KW-1185">Reference proteome</keyword>
<evidence type="ECO:0000313" key="2">
    <source>
        <dbReference type="EMBL" id="KAG0455447.1"/>
    </source>
</evidence>
<dbReference type="AlphaFoldDB" id="A0A835PPV2"/>
<dbReference type="Proteomes" id="UP000636800">
    <property type="component" value="Chromosome 13"/>
</dbReference>
<evidence type="ECO:0000256" key="1">
    <source>
        <dbReference type="SAM" id="MobiDB-lite"/>
    </source>
</evidence>
<feature type="compositionally biased region" description="Basic residues" evidence="1">
    <location>
        <begin position="88"/>
        <end position="99"/>
    </location>
</feature>